<protein>
    <submittedName>
        <fullName evidence="8">Uncharacterized protein</fullName>
    </submittedName>
</protein>
<dbReference type="EMBL" id="UINC01010260">
    <property type="protein sequence ID" value="SVA45713.1"/>
    <property type="molecule type" value="Genomic_DNA"/>
</dbReference>
<dbReference type="PANTHER" id="PTHR46986:SF1">
    <property type="entry name" value="ENDORIBONUCLEASE YBEY, CHLOROPLASTIC"/>
    <property type="match status" value="1"/>
</dbReference>
<accession>A0A381W1E6</accession>
<comment type="cofactor">
    <cofactor evidence="1">
        <name>Zn(2+)</name>
        <dbReference type="ChEBI" id="CHEBI:29105"/>
    </cofactor>
</comment>
<dbReference type="InterPro" id="IPR020549">
    <property type="entry name" value="YbeY_CS"/>
</dbReference>
<dbReference type="PROSITE" id="PS01306">
    <property type="entry name" value="UPF0054"/>
    <property type="match status" value="1"/>
</dbReference>
<name>A0A381W1E6_9ZZZZ</name>
<keyword evidence="3" id="KW-0540">Nuclease</keyword>
<keyword evidence="7" id="KW-0862">Zinc</keyword>
<organism evidence="8">
    <name type="scientific">marine metagenome</name>
    <dbReference type="NCBI Taxonomy" id="408172"/>
    <lineage>
        <taxon>unclassified sequences</taxon>
        <taxon>metagenomes</taxon>
        <taxon>ecological metagenomes</taxon>
    </lineage>
</organism>
<comment type="similarity">
    <text evidence="2">Belongs to the endoribonuclease YbeY family.</text>
</comment>
<dbReference type="PANTHER" id="PTHR46986">
    <property type="entry name" value="ENDORIBONUCLEASE YBEY, CHLOROPLASTIC"/>
    <property type="match status" value="1"/>
</dbReference>
<dbReference type="AlphaFoldDB" id="A0A381W1E6"/>
<evidence type="ECO:0000256" key="2">
    <source>
        <dbReference type="ARBA" id="ARBA00010875"/>
    </source>
</evidence>
<evidence type="ECO:0000256" key="3">
    <source>
        <dbReference type="ARBA" id="ARBA00022722"/>
    </source>
</evidence>
<evidence type="ECO:0000256" key="4">
    <source>
        <dbReference type="ARBA" id="ARBA00022723"/>
    </source>
</evidence>
<dbReference type="Gene3D" id="3.40.390.30">
    <property type="entry name" value="Metalloproteases ('zincins'), catalytic domain"/>
    <property type="match status" value="1"/>
</dbReference>
<dbReference type="GO" id="GO:0006364">
    <property type="term" value="P:rRNA processing"/>
    <property type="evidence" value="ECO:0007669"/>
    <property type="project" value="InterPro"/>
</dbReference>
<dbReference type="SUPFAM" id="SSF55486">
    <property type="entry name" value="Metalloproteases ('zincins'), catalytic domain"/>
    <property type="match status" value="1"/>
</dbReference>
<dbReference type="Pfam" id="PF02130">
    <property type="entry name" value="YbeY"/>
    <property type="match status" value="1"/>
</dbReference>
<dbReference type="GO" id="GO:0046872">
    <property type="term" value="F:metal ion binding"/>
    <property type="evidence" value="ECO:0007669"/>
    <property type="project" value="UniProtKB-KW"/>
</dbReference>
<evidence type="ECO:0000256" key="1">
    <source>
        <dbReference type="ARBA" id="ARBA00001947"/>
    </source>
</evidence>
<sequence length="169" mass="18366">MTNKVKVGLQSGADVTDEVLEVQTVSQWVNTACEFSGCGDLDGCCVTVRIVDEAESQHLNSVFRYQTRPTNVLAFPGAANQDFSSVEAGGELGDIVICLPLVQREAGEQKKSLSAHFAHLVIHGTLHLLGYRHGEEDSRTMEDLEVKILRTLGIPDPYATGAVISKHRC</sequence>
<dbReference type="NCBIfam" id="TIGR00043">
    <property type="entry name" value="rRNA maturation RNase YbeY"/>
    <property type="match status" value="1"/>
</dbReference>
<dbReference type="HAMAP" id="MF_00009">
    <property type="entry name" value="Endoribonucl_YbeY"/>
    <property type="match status" value="1"/>
</dbReference>
<keyword evidence="4" id="KW-0479">Metal-binding</keyword>
<evidence type="ECO:0000313" key="8">
    <source>
        <dbReference type="EMBL" id="SVA45713.1"/>
    </source>
</evidence>
<evidence type="ECO:0000256" key="5">
    <source>
        <dbReference type="ARBA" id="ARBA00022759"/>
    </source>
</evidence>
<keyword evidence="5" id="KW-0255">Endonuclease</keyword>
<keyword evidence="6" id="KW-0378">Hydrolase</keyword>
<dbReference type="InterPro" id="IPR002036">
    <property type="entry name" value="YbeY"/>
</dbReference>
<dbReference type="GO" id="GO:0004222">
    <property type="term" value="F:metalloendopeptidase activity"/>
    <property type="evidence" value="ECO:0007669"/>
    <property type="project" value="InterPro"/>
</dbReference>
<proteinExistence type="inferred from homology"/>
<evidence type="ECO:0000256" key="6">
    <source>
        <dbReference type="ARBA" id="ARBA00022801"/>
    </source>
</evidence>
<dbReference type="GO" id="GO:0004519">
    <property type="term" value="F:endonuclease activity"/>
    <property type="evidence" value="ECO:0007669"/>
    <property type="project" value="UniProtKB-KW"/>
</dbReference>
<reference evidence="8" key="1">
    <citation type="submission" date="2018-05" db="EMBL/GenBank/DDBJ databases">
        <authorList>
            <person name="Lanie J.A."/>
            <person name="Ng W.-L."/>
            <person name="Kazmierczak K.M."/>
            <person name="Andrzejewski T.M."/>
            <person name="Davidsen T.M."/>
            <person name="Wayne K.J."/>
            <person name="Tettelin H."/>
            <person name="Glass J.I."/>
            <person name="Rusch D."/>
            <person name="Podicherti R."/>
            <person name="Tsui H.-C.T."/>
            <person name="Winkler M.E."/>
        </authorList>
    </citation>
    <scope>NUCLEOTIDE SEQUENCE</scope>
</reference>
<gene>
    <name evidence="8" type="ORF">METZ01_LOCUS98567</name>
</gene>
<dbReference type="InterPro" id="IPR023091">
    <property type="entry name" value="MetalPrtase_cat_dom_sf_prd"/>
</dbReference>
<evidence type="ECO:0000256" key="7">
    <source>
        <dbReference type="ARBA" id="ARBA00022833"/>
    </source>
</evidence>